<evidence type="ECO:0000313" key="1">
    <source>
        <dbReference type="EMBL" id="AFZ23830.1"/>
    </source>
</evidence>
<evidence type="ECO:0000313" key="2">
    <source>
        <dbReference type="Proteomes" id="UP000010475"/>
    </source>
</evidence>
<dbReference type="AlphaFoldDB" id="K9WTW8"/>
<protein>
    <submittedName>
        <fullName evidence="1">Uncharacterized protein</fullName>
    </submittedName>
</protein>
<sequence length="269" mass="30798">MSYDDLWHDTPSLRWMKALSLPILPWAKPFVAIIGLPDALVENLEVWASIYAKAVLEKKRLEITQTWPVERRGEPIRLVVTQAMQELAEQLGRDVAIDFERWAQRHFFCHEVEVALSRWRSVLNHGCVLPLGSRKTQVPPPPVLMPIVPEIATILDRLQSYIIEREIDRVAPLSPYKMWDEEELGKCFEATMLTVAMRQTETMKALQAIAKNLNQAERQEVAAWGIAQALALSPRIKPETLCGDKYLQIELPWCDFPSVLDSQSDIYPS</sequence>
<proteinExistence type="predicted"/>
<name>K9WTW8_9NOST</name>
<dbReference type="STRING" id="56107.Cylst_1546"/>
<organism evidence="1 2">
    <name type="scientific">Cylindrospermum stagnale PCC 7417</name>
    <dbReference type="NCBI Taxonomy" id="56107"/>
    <lineage>
        <taxon>Bacteria</taxon>
        <taxon>Bacillati</taxon>
        <taxon>Cyanobacteriota</taxon>
        <taxon>Cyanophyceae</taxon>
        <taxon>Nostocales</taxon>
        <taxon>Nostocaceae</taxon>
        <taxon>Cylindrospermum</taxon>
    </lineage>
</organism>
<dbReference type="RefSeq" id="WP_015207086.1">
    <property type="nucleotide sequence ID" value="NC_019757.1"/>
</dbReference>
<dbReference type="KEGG" id="csg:Cylst_1546"/>
<gene>
    <name evidence="1" type="ORF">Cylst_1546</name>
</gene>
<keyword evidence="2" id="KW-1185">Reference proteome</keyword>
<accession>K9WTW8</accession>
<dbReference type="EMBL" id="CP003642">
    <property type="protein sequence ID" value="AFZ23830.1"/>
    <property type="molecule type" value="Genomic_DNA"/>
</dbReference>
<dbReference type="Proteomes" id="UP000010475">
    <property type="component" value="Chromosome"/>
</dbReference>
<dbReference type="HOGENOM" id="CLU_975637_0_0_3"/>
<reference evidence="1 2" key="1">
    <citation type="submission" date="2012-06" db="EMBL/GenBank/DDBJ databases">
        <title>Finished chromosome of genome of Cylindrospermum stagnale PCC 7417.</title>
        <authorList>
            <consortium name="US DOE Joint Genome Institute"/>
            <person name="Gugger M."/>
            <person name="Coursin T."/>
            <person name="Rippka R."/>
            <person name="Tandeau De Marsac N."/>
            <person name="Huntemann M."/>
            <person name="Wei C.-L."/>
            <person name="Han J."/>
            <person name="Detter J.C."/>
            <person name="Han C."/>
            <person name="Tapia R."/>
            <person name="Chen A."/>
            <person name="Kyrpides N."/>
            <person name="Mavromatis K."/>
            <person name="Markowitz V."/>
            <person name="Szeto E."/>
            <person name="Ivanova N."/>
            <person name="Pagani I."/>
            <person name="Pati A."/>
            <person name="Goodwin L."/>
            <person name="Nordberg H.P."/>
            <person name="Cantor M.N."/>
            <person name="Hua S.X."/>
            <person name="Woyke T."/>
            <person name="Kerfeld C.A."/>
        </authorList>
    </citation>
    <scope>NUCLEOTIDE SEQUENCE [LARGE SCALE GENOMIC DNA]</scope>
    <source>
        <strain evidence="1 2">PCC 7417</strain>
    </source>
</reference>
<dbReference type="OrthoDB" id="498481at2"/>